<dbReference type="PIRSF" id="PIRSF001434">
    <property type="entry name" value="CGS"/>
    <property type="match status" value="1"/>
</dbReference>
<keyword evidence="6" id="KW-1185">Reference proteome</keyword>
<dbReference type="PANTHER" id="PTHR11808">
    <property type="entry name" value="TRANS-SULFURATION ENZYME FAMILY MEMBER"/>
    <property type="match status" value="1"/>
</dbReference>
<organism evidence="5 6">
    <name type="scientific">Brevibacillus porteri</name>
    <dbReference type="NCBI Taxonomy" id="2126350"/>
    <lineage>
        <taxon>Bacteria</taxon>
        <taxon>Bacillati</taxon>
        <taxon>Bacillota</taxon>
        <taxon>Bacilli</taxon>
        <taxon>Bacillales</taxon>
        <taxon>Paenibacillaceae</taxon>
        <taxon>Brevibacillus</taxon>
    </lineage>
</organism>
<keyword evidence="3 4" id="KW-0663">Pyridoxal phosphate</keyword>
<dbReference type="InterPro" id="IPR015422">
    <property type="entry name" value="PyrdxlP-dep_Trfase_small"/>
</dbReference>
<dbReference type="Gene3D" id="3.90.1150.10">
    <property type="entry name" value="Aspartate Aminotransferase, domain 1"/>
    <property type="match status" value="1"/>
</dbReference>
<accession>A0ABX5FW82</accession>
<sequence length="391" mass="42696">MIGRKGWINVAERFETKTVHIGHDPLRGVKSKSTPIYQTSVFAFDGLEEVEQYYVGEGEYLYTRNGNPNQAELARAIAVLEGAEAGVSAASGMGAIMAGLLAVLSPGDHELASHEIYGGTYALLHKELSRFGIELECIQLGQMTKLADHVRPTTRLFFLETITNPLLTVADLPYWIKKAKSLGLTVMVDNTFATPYLVQPISFGADLVVHSGTKYIGGHSDVTSGVLVGSQATIKRATEVVANYGVSLSPFEAWLTSRGLKTLAVRMERQCDNASQIAAFLREHPEVGQVYYPSPTDTFFFLRQKQGAMVSFVLADETKIYDFYRALDWIKLAPSLAGVETSVSHPVTTSHRAFSEEQRKETGITMGLVRLSVGIEAVQDIQSALDAALGK</sequence>
<evidence type="ECO:0000256" key="1">
    <source>
        <dbReference type="ARBA" id="ARBA00001933"/>
    </source>
</evidence>
<dbReference type="InterPro" id="IPR054542">
    <property type="entry name" value="Cys_met_metab_PP"/>
</dbReference>
<dbReference type="RefSeq" id="WP_106833290.1">
    <property type="nucleotide sequence ID" value="NZ_JARMEW010000014.1"/>
</dbReference>
<dbReference type="Proteomes" id="UP000241645">
    <property type="component" value="Unassembled WGS sequence"/>
</dbReference>
<dbReference type="CDD" id="cd00614">
    <property type="entry name" value="CGS_like"/>
    <property type="match status" value="1"/>
</dbReference>
<evidence type="ECO:0000256" key="2">
    <source>
        <dbReference type="ARBA" id="ARBA00009077"/>
    </source>
</evidence>
<dbReference type="Gene3D" id="3.40.640.10">
    <property type="entry name" value="Type I PLP-dependent aspartate aminotransferase-like (Major domain)"/>
    <property type="match status" value="1"/>
</dbReference>
<comment type="caution">
    <text evidence="5">The sequence shown here is derived from an EMBL/GenBank/DDBJ whole genome shotgun (WGS) entry which is preliminary data.</text>
</comment>
<evidence type="ECO:0000313" key="5">
    <source>
        <dbReference type="EMBL" id="PSK14716.1"/>
    </source>
</evidence>
<dbReference type="InterPro" id="IPR015421">
    <property type="entry name" value="PyrdxlP-dep_Trfase_major"/>
</dbReference>
<evidence type="ECO:0000256" key="4">
    <source>
        <dbReference type="RuleBase" id="RU362118"/>
    </source>
</evidence>
<dbReference type="InterPro" id="IPR015424">
    <property type="entry name" value="PyrdxlP-dep_Trfase"/>
</dbReference>
<dbReference type="Pfam" id="PF01053">
    <property type="entry name" value="Cys_Met_Meta_PP"/>
    <property type="match status" value="1"/>
</dbReference>
<dbReference type="InterPro" id="IPR000277">
    <property type="entry name" value="Cys/Met-Metab_PyrdxlP-dep_enz"/>
</dbReference>
<comment type="similarity">
    <text evidence="2 4">Belongs to the trans-sulfuration enzymes family.</text>
</comment>
<proteinExistence type="inferred from homology"/>
<evidence type="ECO:0000256" key="3">
    <source>
        <dbReference type="ARBA" id="ARBA00022898"/>
    </source>
</evidence>
<protein>
    <submittedName>
        <fullName evidence="5">Cystathionine gamma-synthase</fullName>
    </submittedName>
</protein>
<dbReference type="PANTHER" id="PTHR11808:SF80">
    <property type="entry name" value="CYSTATHIONINE GAMMA-LYASE"/>
    <property type="match status" value="1"/>
</dbReference>
<gene>
    <name evidence="5" type="ORF">C7R92_03685</name>
</gene>
<dbReference type="PROSITE" id="PS00868">
    <property type="entry name" value="CYS_MET_METAB_PP"/>
    <property type="match status" value="1"/>
</dbReference>
<name>A0ABX5FW82_9BACL</name>
<dbReference type="SUPFAM" id="SSF53383">
    <property type="entry name" value="PLP-dependent transferases"/>
    <property type="match status" value="1"/>
</dbReference>
<dbReference type="EMBL" id="PXZO01000002">
    <property type="protein sequence ID" value="PSK14716.1"/>
    <property type="molecule type" value="Genomic_DNA"/>
</dbReference>
<reference evidence="5 6" key="1">
    <citation type="submission" date="2018-03" db="EMBL/GenBank/DDBJ databases">
        <title>Brevisbacillus phylogenomics.</title>
        <authorList>
            <person name="Dunlap C."/>
        </authorList>
    </citation>
    <scope>NUCLEOTIDE SEQUENCE [LARGE SCALE GENOMIC DNA]</scope>
    <source>
        <strain evidence="5 6">NRRL B-41110</strain>
    </source>
</reference>
<evidence type="ECO:0000313" key="6">
    <source>
        <dbReference type="Proteomes" id="UP000241645"/>
    </source>
</evidence>
<dbReference type="GeneID" id="95749246"/>
<comment type="cofactor">
    <cofactor evidence="1 4">
        <name>pyridoxal 5'-phosphate</name>
        <dbReference type="ChEBI" id="CHEBI:597326"/>
    </cofactor>
</comment>